<feature type="non-terminal residue" evidence="2">
    <location>
        <position position="1"/>
    </location>
</feature>
<protein>
    <submittedName>
        <fullName evidence="2">Putative tyrosine-protein phosphatase OCA6</fullName>
    </submittedName>
</protein>
<reference evidence="2" key="1">
    <citation type="submission" date="2014-11" db="EMBL/GenBank/DDBJ databases">
        <authorList>
            <person name="Geib S."/>
        </authorList>
    </citation>
    <scope>NUCLEOTIDE SEQUENCE</scope>
</reference>
<dbReference type="AlphaFoldDB" id="A0A0A1XMA7"/>
<dbReference type="EMBL" id="GBXI01001838">
    <property type="protein sequence ID" value="JAD12454.1"/>
    <property type="molecule type" value="Transcribed_RNA"/>
</dbReference>
<evidence type="ECO:0000313" key="2">
    <source>
        <dbReference type="EMBL" id="JAD12454.1"/>
    </source>
</evidence>
<name>A0A0A1XMA7_ZEUCU</name>
<sequence length="164" mass="17718">KLNEIVAQFKRTTYFLIICEFFFEYAQKLKMKYLVILALFCSIVAAKAQLNLGLGLGIARAGPPPPQFFQNVILNAEAQKVLATPGLPADLQQRVQDTLSNSGLGFDNCSTVSTLPWLQMRCVALQLSKSKAELKAIDDEAKARAQAAATAEASAPAAADVKTN</sequence>
<proteinExistence type="predicted"/>
<accession>A0A0A1XMA7</accession>
<organism evidence="2">
    <name type="scientific">Zeugodacus cucurbitae</name>
    <name type="common">Melon fruit fly</name>
    <name type="synonym">Bactrocera cucurbitae</name>
    <dbReference type="NCBI Taxonomy" id="28588"/>
    <lineage>
        <taxon>Eukaryota</taxon>
        <taxon>Metazoa</taxon>
        <taxon>Ecdysozoa</taxon>
        <taxon>Arthropoda</taxon>
        <taxon>Hexapoda</taxon>
        <taxon>Insecta</taxon>
        <taxon>Pterygota</taxon>
        <taxon>Neoptera</taxon>
        <taxon>Endopterygota</taxon>
        <taxon>Diptera</taxon>
        <taxon>Brachycera</taxon>
        <taxon>Muscomorpha</taxon>
        <taxon>Tephritoidea</taxon>
        <taxon>Tephritidae</taxon>
        <taxon>Zeugodacus</taxon>
        <taxon>Zeugodacus</taxon>
    </lineage>
</organism>
<reference evidence="2" key="2">
    <citation type="journal article" date="2015" name="Gigascience">
        <title>Reconstructing a comprehensive transcriptome assembly of a white-pupal translocated strain of the pest fruit fly Bactrocera cucurbitae.</title>
        <authorList>
            <person name="Sim S.B."/>
            <person name="Calla B."/>
            <person name="Hall B."/>
            <person name="DeRego T."/>
            <person name="Geib S.M."/>
        </authorList>
    </citation>
    <scope>NUCLEOTIDE SEQUENCE</scope>
</reference>
<evidence type="ECO:0000256" key="1">
    <source>
        <dbReference type="SAM" id="Phobius"/>
    </source>
</evidence>
<keyword evidence="1" id="KW-1133">Transmembrane helix</keyword>
<keyword evidence="1" id="KW-0812">Transmembrane</keyword>
<gene>
    <name evidence="2" type="primary">OCA6</name>
    <name evidence="2" type="ORF">g.8885</name>
</gene>
<feature type="transmembrane region" description="Helical" evidence="1">
    <location>
        <begin position="33"/>
        <end position="59"/>
    </location>
</feature>
<keyword evidence="1" id="KW-0472">Membrane</keyword>